<keyword evidence="3" id="KW-1185">Reference proteome</keyword>
<name>A0AAD4MS43_9BILA</name>
<dbReference type="EMBL" id="JAKKPZ010000060">
    <property type="protein sequence ID" value="KAI1705060.1"/>
    <property type="molecule type" value="Genomic_DNA"/>
</dbReference>
<accession>A0AAD4MS43</accession>
<evidence type="ECO:0000313" key="3">
    <source>
        <dbReference type="Proteomes" id="UP001201812"/>
    </source>
</evidence>
<comment type="caution">
    <text evidence="2">The sequence shown here is derived from an EMBL/GenBank/DDBJ whole genome shotgun (WGS) entry which is preliminary data.</text>
</comment>
<evidence type="ECO:0000256" key="1">
    <source>
        <dbReference type="SAM" id="MobiDB-lite"/>
    </source>
</evidence>
<gene>
    <name evidence="2" type="ORF">DdX_13814</name>
</gene>
<evidence type="ECO:0000313" key="2">
    <source>
        <dbReference type="EMBL" id="KAI1705060.1"/>
    </source>
</evidence>
<dbReference type="Proteomes" id="UP001201812">
    <property type="component" value="Unassembled WGS sequence"/>
</dbReference>
<protein>
    <submittedName>
        <fullName evidence="2">Uncharacterized protein</fullName>
    </submittedName>
</protein>
<reference evidence="2" key="1">
    <citation type="submission" date="2022-01" db="EMBL/GenBank/DDBJ databases">
        <title>Genome Sequence Resource for Two Populations of Ditylenchus destructor, the Migratory Endoparasitic Phytonematode.</title>
        <authorList>
            <person name="Zhang H."/>
            <person name="Lin R."/>
            <person name="Xie B."/>
        </authorList>
    </citation>
    <scope>NUCLEOTIDE SEQUENCE</scope>
    <source>
        <strain evidence="2">BazhouSP</strain>
    </source>
</reference>
<organism evidence="2 3">
    <name type="scientific">Ditylenchus destructor</name>
    <dbReference type="NCBI Taxonomy" id="166010"/>
    <lineage>
        <taxon>Eukaryota</taxon>
        <taxon>Metazoa</taxon>
        <taxon>Ecdysozoa</taxon>
        <taxon>Nematoda</taxon>
        <taxon>Chromadorea</taxon>
        <taxon>Rhabditida</taxon>
        <taxon>Tylenchina</taxon>
        <taxon>Tylenchomorpha</taxon>
        <taxon>Sphaerularioidea</taxon>
        <taxon>Anguinidae</taxon>
        <taxon>Anguininae</taxon>
        <taxon>Ditylenchus</taxon>
    </lineage>
</organism>
<sequence length="83" mass="9251">MIPTENTARKKFGQSLVYDVFARLARKIKLVLLPRPFDPADREVDSGSGLGGHGTMEQRSESSVALHSLAKRAAWNHTRKHPI</sequence>
<proteinExistence type="predicted"/>
<dbReference type="AlphaFoldDB" id="A0AAD4MS43"/>
<feature type="region of interest" description="Disordered" evidence="1">
    <location>
        <begin position="42"/>
        <end position="65"/>
    </location>
</feature>